<sequence length="647" mass="72291">MAMLYDDPDRASSADSAIRKLRQGKRVIEEYCTEFHRWSVETGWNDTALRSQFRVGLSSPVKNSLVNFPPSSTLDDLMRLAIQIDRRQRERRAEEDIVFPTTCIDESPTPSFPNPQGEPMQLGATRLSSEERARRRSLGLCMYCGDKGHFLKNCPKRPGNSQNLCGEGKLHLGREISSSQFASKNLVPVVLSWPGGSVTVSALVDSGAGGNFLDAAFAERYNIPLNPLTPPMRISAIDKSPLGSGLVTQKSKALSMCVNNMHYEKLAFHILDGSSSPLILGLPWLQVHNPHIDWVTGEVIQWGSKCQDSCLASTLMVAGTSLEKLPSVEHSSKSCSGVRSSLSAVPSAQKRAVVKSHREVPKFQVGDLVWLSTGNIKLKIPALKQGPKVIGPYPIVEIVNPTSVRLELPEIFLLSNLFHVSVLKPAIQVHQQSCPTSVLVKSLVKSDARVDHLRRQSYSRSPETGCTVNWSESEEPAEQVVLQSQPSKLHSRDVSLMEQFKIMLRTELDITTKRITTSLSKEIKEISKRTDTLEHRLDDATTVLEGHETEIDSLCYQLQELQDKMEDMENRSHRGNIRIRGFSESYKNLESDITEFFSILVPHLPSSRMEIDRIHRALGRPPQEGNPRDVILKLHYYTTKETIMQAA</sequence>
<dbReference type="Pfam" id="PF24626">
    <property type="entry name" value="SH3_Tf2-1"/>
    <property type="match status" value="1"/>
</dbReference>
<dbReference type="CDD" id="cd00303">
    <property type="entry name" value="retropepsin_like"/>
    <property type="match status" value="1"/>
</dbReference>
<feature type="domain" description="CCHC-type" evidence="3">
    <location>
        <begin position="141"/>
        <end position="156"/>
    </location>
</feature>
<dbReference type="InterPro" id="IPR056924">
    <property type="entry name" value="SH3_Tf2-1"/>
</dbReference>
<keyword evidence="2" id="KW-0175">Coiled coil</keyword>
<dbReference type="Proteomes" id="UP000186698">
    <property type="component" value="Chromosome 2L"/>
</dbReference>
<keyword evidence="1" id="KW-0863">Zinc-finger</keyword>
<feature type="coiled-coil region" evidence="2">
    <location>
        <begin position="544"/>
        <end position="578"/>
    </location>
</feature>
<evidence type="ECO:0000256" key="2">
    <source>
        <dbReference type="SAM" id="Coils"/>
    </source>
</evidence>
<dbReference type="OrthoDB" id="8000983at2759"/>
<proteinExistence type="predicted"/>
<organism evidence="4 5">
    <name type="scientific">Xenopus laevis</name>
    <name type="common">African clawed frog</name>
    <dbReference type="NCBI Taxonomy" id="8355"/>
    <lineage>
        <taxon>Eukaryota</taxon>
        <taxon>Metazoa</taxon>
        <taxon>Chordata</taxon>
        <taxon>Craniata</taxon>
        <taxon>Vertebrata</taxon>
        <taxon>Euteleostomi</taxon>
        <taxon>Amphibia</taxon>
        <taxon>Batrachia</taxon>
        <taxon>Anura</taxon>
        <taxon>Pipoidea</taxon>
        <taxon>Pipidae</taxon>
        <taxon>Xenopodinae</taxon>
        <taxon>Xenopus</taxon>
        <taxon>Xenopus</taxon>
    </lineage>
</organism>
<keyword evidence="1" id="KW-0862">Zinc</keyword>
<evidence type="ECO:0000313" key="5">
    <source>
        <dbReference type="RefSeq" id="XP_041437205.1"/>
    </source>
</evidence>
<protein>
    <submittedName>
        <fullName evidence="5">Uncharacterized protein LOC121399720</fullName>
    </submittedName>
</protein>
<dbReference type="PANTHER" id="PTHR15503:SF22">
    <property type="entry name" value="TRANSPOSON TY3-I GAG POLYPROTEIN"/>
    <property type="match status" value="1"/>
</dbReference>
<evidence type="ECO:0000259" key="3">
    <source>
        <dbReference type="PROSITE" id="PS50158"/>
    </source>
</evidence>
<dbReference type="RefSeq" id="XP_041437205.1">
    <property type="nucleotide sequence ID" value="XM_041581271.1"/>
</dbReference>
<dbReference type="InterPro" id="IPR001878">
    <property type="entry name" value="Znf_CCHC"/>
</dbReference>
<dbReference type="InterPro" id="IPR021109">
    <property type="entry name" value="Peptidase_aspartic_dom_sf"/>
</dbReference>
<accession>A0A8J1M837</accession>
<dbReference type="InterPro" id="IPR032567">
    <property type="entry name" value="RTL1-rel"/>
</dbReference>
<dbReference type="InterPro" id="IPR036875">
    <property type="entry name" value="Znf_CCHC_sf"/>
</dbReference>
<dbReference type="SUPFAM" id="SSF57756">
    <property type="entry name" value="Retrovirus zinc finger-like domains"/>
    <property type="match status" value="1"/>
</dbReference>
<name>A0A8J1M837_XENLA</name>
<dbReference type="GO" id="GO:0008270">
    <property type="term" value="F:zinc ion binding"/>
    <property type="evidence" value="ECO:0007669"/>
    <property type="project" value="UniProtKB-KW"/>
</dbReference>
<keyword evidence="1" id="KW-0479">Metal-binding</keyword>
<dbReference type="PROSITE" id="PS50158">
    <property type="entry name" value="ZF_CCHC"/>
    <property type="match status" value="1"/>
</dbReference>
<evidence type="ECO:0000313" key="4">
    <source>
        <dbReference type="Proteomes" id="UP000186698"/>
    </source>
</evidence>
<dbReference type="Gene3D" id="4.10.60.10">
    <property type="entry name" value="Zinc finger, CCHC-type"/>
    <property type="match status" value="1"/>
</dbReference>
<evidence type="ECO:0000256" key="1">
    <source>
        <dbReference type="PROSITE-ProRule" id="PRU00047"/>
    </source>
</evidence>
<dbReference type="SMART" id="SM00343">
    <property type="entry name" value="ZnF_C2HC"/>
    <property type="match status" value="1"/>
</dbReference>
<dbReference type="Gene3D" id="3.30.70.1820">
    <property type="entry name" value="L1 transposable element, RRM domain"/>
    <property type="match status" value="1"/>
</dbReference>
<dbReference type="GeneID" id="121399720"/>
<dbReference type="Pfam" id="PF13650">
    <property type="entry name" value="Asp_protease_2"/>
    <property type="match status" value="1"/>
</dbReference>
<gene>
    <name evidence="5" type="primary">LOC121399720</name>
</gene>
<dbReference type="PANTHER" id="PTHR15503">
    <property type="entry name" value="LDOC1 RELATED"/>
    <property type="match status" value="1"/>
</dbReference>
<dbReference type="KEGG" id="xla:121399720"/>
<dbReference type="Gene3D" id="2.40.70.10">
    <property type="entry name" value="Acid Proteases"/>
    <property type="match status" value="1"/>
</dbReference>
<dbReference type="SUPFAM" id="SSF50630">
    <property type="entry name" value="Acid proteases"/>
    <property type="match status" value="1"/>
</dbReference>
<keyword evidence="4" id="KW-1185">Reference proteome</keyword>
<dbReference type="GO" id="GO:0003676">
    <property type="term" value="F:nucleic acid binding"/>
    <property type="evidence" value="ECO:0007669"/>
    <property type="project" value="InterPro"/>
</dbReference>
<dbReference type="AlphaFoldDB" id="A0A8J1M837"/>
<reference evidence="5" key="1">
    <citation type="submission" date="2025-08" db="UniProtKB">
        <authorList>
            <consortium name="RefSeq"/>
        </authorList>
    </citation>
    <scope>IDENTIFICATION</scope>
    <source>
        <strain evidence="5">J_2021</strain>
        <tissue evidence="5">Erythrocytes</tissue>
    </source>
</reference>